<reference evidence="1 2" key="1">
    <citation type="submission" date="2015-12" db="EMBL/GenBank/DDBJ databases">
        <title>The genome of Folsomia candida.</title>
        <authorList>
            <person name="Faddeeva A."/>
            <person name="Derks M.F."/>
            <person name="Anvar Y."/>
            <person name="Smit S."/>
            <person name="Van Straalen N."/>
            <person name="Roelofs D."/>
        </authorList>
    </citation>
    <scope>NUCLEOTIDE SEQUENCE [LARGE SCALE GENOMIC DNA]</scope>
    <source>
        <strain evidence="1 2">VU population</strain>
        <tissue evidence="1">Whole body</tissue>
    </source>
</reference>
<dbReference type="EMBL" id="LNIX01000005">
    <property type="protein sequence ID" value="OXA54841.1"/>
    <property type="molecule type" value="Genomic_DNA"/>
</dbReference>
<evidence type="ECO:0000313" key="2">
    <source>
        <dbReference type="Proteomes" id="UP000198287"/>
    </source>
</evidence>
<accession>A0A226EDG9</accession>
<gene>
    <name evidence="1" type="ORF">Fcan01_10221</name>
</gene>
<dbReference type="InterPro" id="IPR032675">
    <property type="entry name" value="LRR_dom_sf"/>
</dbReference>
<dbReference type="Proteomes" id="UP000198287">
    <property type="component" value="Unassembled WGS sequence"/>
</dbReference>
<proteinExistence type="predicted"/>
<dbReference type="AlphaFoldDB" id="A0A226EDG9"/>
<dbReference type="Gene3D" id="3.80.10.10">
    <property type="entry name" value="Ribonuclease Inhibitor"/>
    <property type="match status" value="1"/>
</dbReference>
<protein>
    <submittedName>
        <fullName evidence="1">Uncharacterized protein</fullName>
    </submittedName>
</protein>
<comment type="caution">
    <text evidence="1">The sequence shown here is derived from an EMBL/GenBank/DDBJ whole genome shotgun (WGS) entry which is preliminary data.</text>
</comment>
<evidence type="ECO:0000313" key="1">
    <source>
        <dbReference type="EMBL" id="OXA54841.1"/>
    </source>
</evidence>
<sequence>MNSKFVPALEHMWKMHHFPNLLKLTITFIMIKVDNDDENDQDDEEADVVVVTPKIPQFLTLPNLKSLKIVVKDQTEIGQDDEISSICRRLLNSASNVQQVEIDASFNPDFTSCAKLKVLSYTFVQFFDGWVTLRPDEDYVSMRKLAGMLDTCRNSLTSLTLSSFYDARNLIPGTFMLPSIPNLKVLHIDELYRLGNFLHPVNLPNLTHVTFSNYYCLDYIVRNFETPHEQITSLDVGVLYSNFDVDVTAAAKIVRLFPSVKNFRLKLDISRDGNDLPNITEMLQSFATWDFTSASVEVDNDEVSPDVLGVLRGVAVWEDLSRTGVSFKVTASPTFVLDDSMEDILLACRTLKWIKMSGFRMEEEEKELFQEFMELHALPISWVD</sequence>
<name>A0A226EDG9_FOLCA</name>
<keyword evidence="2" id="KW-1185">Reference proteome</keyword>
<organism evidence="1 2">
    <name type="scientific">Folsomia candida</name>
    <name type="common">Springtail</name>
    <dbReference type="NCBI Taxonomy" id="158441"/>
    <lineage>
        <taxon>Eukaryota</taxon>
        <taxon>Metazoa</taxon>
        <taxon>Ecdysozoa</taxon>
        <taxon>Arthropoda</taxon>
        <taxon>Hexapoda</taxon>
        <taxon>Collembola</taxon>
        <taxon>Entomobryomorpha</taxon>
        <taxon>Isotomoidea</taxon>
        <taxon>Isotomidae</taxon>
        <taxon>Proisotominae</taxon>
        <taxon>Folsomia</taxon>
    </lineage>
</organism>
<dbReference type="SUPFAM" id="SSF52047">
    <property type="entry name" value="RNI-like"/>
    <property type="match status" value="1"/>
</dbReference>